<organism evidence="1 2">
    <name type="scientific">Adiantum capillus-veneris</name>
    <name type="common">Maidenhair fern</name>
    <dbReference type="NCBI Taxonomy" id="13818"/>
    <lineage>
        <taxon>Eukaryota</taxon>
        <taxon>Viridiplantae</taxon>
        <taxon>Streptophyta</taxon>
        <taxon>Embryophyta</taxon>
        <taxon>Tracheophyta</taxon>
        <taxon>Polypodiopsida</taxon>
        <taxon>Polypodiidae</taxon>
        <taxon>Polypodiales</taxon>
        <taxon>Pteridineae</taxon>
        <taxon>Pteridaceae</taxon>
        <taxon>Vittarioideae</taxon>
        <taxon>Adiantum</taxon>
    </lineage>
</organism>
<dbReference type="EMBL" id="JABFUD020000012">
    <property type="protein sequence ID" value="KAI5072675.1"/>
    <property type="molecule type" value="Genomic_DNA"/>
</dbReference>
<evidence type="ECO:0000313" key="2">
    <source>
        <dbReference type="Proteomes" id="UP000886520"/>
    </source>
</evidence>
<dbReference type="AlphaFoldDB" id="A0A9D4URB8"/>
<keyword evidence="2" id="KW-1185">Reference proteome</keyword>
<comment type="caution">
    <text evidence="1">The sequence shown here is derived from an EMBL/GenBank/DDBJ whole genome shotgun (WGS) entry which is preliminary data.</text>
</comment>
<dbReference type="Proteomes" id="UP000886520">
    <property type="component" value="Chromosome 12"/>
</dbReference>
<dbReference type="OrthoDB" id="1996882at2759"/>
<proteinExistence type="predicted"/>
<evidence type="ECO:0000313" key="1">
    <source>
        <dbReference type="EMBL" id="KAI5072675.1"/>
    </source>
</evidence>
<protein>
    <submittedName>
        <fullName evidence="1">Uncharacterized protein</fullName>
    </submittedName>
</protein>
<reference evidence="1" key="1">
    <citation type="submission" date="2021-01" db="EMBL/GenBank/DDBJ databases">
        <title>Adiantum capillus-veneris genome.</title>
        <authorList>
            <person name="Fang Y."/>
            <person name="Liao Q."/>
        </authorList>
    </citation>
    <scope>NUCLEOTIDE SEQUENCE</scope>
    <source>
        <strain evidence="1">H3</strain>
        <tissue evidence="1">Leaf</tissue>
    </source>
</reference>
<accession>A0A9D4URB8</accession>
<sequence>MHHKDGDDYESTASSIGDLKDMMTNYMNHPNENMKSVTLDVNFLKRQQNLFSTRRLEPNPTKIVCRDLWRTRPYFQGLSHNHLHL</sequence>
<name>A0A9D4URB8_ADICA</name>
<gene>
    <name evidence="1" type="ORF">GOP47_0012781</name>
</gene>